<comment type="catalytic activity">
    <reaction evidence="6">
        <text>a 2'-deoxycytidine in DNA + S-adenosyl-L-methionine = a 5-methyl-2'-deoxycytidine in DNA + S-adenosyl-L-homocysteine + H(+)</text>
        <dbReference type="Rhea" id="RHEA:13681"/>
        <dbReference type="Rhea" id="RHEA-COMP:11369"/>
        <dbReference type="Rhea" id="RHEA-COMP:11370"/>
        <dbReference type="ChEBI" id="CHEBI:15378"/>
        <dbReference type="ChEBI" id="CHEBI:57856"/>
        <dbReference type="ChEBI" id="CHEBI:59789"/>
        <dbReference type="ChEBI" id="CHEBI:85452"/>
        <dbReference type="ChEBI" id="CHEBI:85454"/>
        <dbReference type="EC" id="2.1.1.37"/>
    </reaction>
</comment>
<dbReference type="EC" id="2.1.1.37" evidence="1"/>
<dbReference type="PANTHER" id="PTHR10629">
    <property type="entry name" value="CYTOSINE-SPECIFIC METHYLTRANSFERASE"/>
    <property type="match status" value="1"/>
</dbReference>
<keyword evidence="10" id="KW-1185">Reference proteome</keyword>
<evidence type="ECO:0000256" key="6">
    <source>
        <dbReference type="ARBA" id="ARBA00047422"/>
    </source>
</evidence>
<dbReference type="NCBIfam" id="TIGR00675">
    <property type="entry name" value="dcm"/>
    <property type="match status" value="1"/>
</dbReference>
<keyword evidence="4 7" id="KW-0949">S-adenosyl-L-methionine</keyword>
<accession>A0A317EP87</accession>
<evidence type="ECO:0000256" key="3">
    <source>
        <dbReference type="ARBA" id="ARBA00022679"/>
    </source>
</evidence>
<gene>
    <name evidence="9" type="ORF">DHW03_13965</name>
</gene>
<reference evidence="9 10" key="1">
    <citation type="submission" date="2018-05" db="EMBL/GenBank/DDBJ databases">
        <title>Pedobacter paludis sp. nov., isolated from wetland soil.</title>
        <authorList>
            <person name="Zhang Y."/>
            <person name="Wang G."/>
        </authorList>
    </citation>
    <scope>NUCLEOTIDE SEQUENCE [LARGE SCALE GENOMIC DNA]</scope>
    <source>
        <strain evidence="9 10">KCTC22721</strain>
    </source>
</reference>
<dbReference type="Gene3D" id="3.40.50.150">
    <property type="entry name" value="Vaccinia Virus protein VP39"/>
    <property type="match status" value="1"/>
</dbReference>
<dbReference type="PROSITE" id="PS51679">
    <property type="entry name" value="SAM_MT_C5"/>
    <property type="match status" value="1"/>
</dbReference>
<dbReference type="AlphaFoldDB" id="A0A317EP87"/>
<dbReference type="GO" id="GO:0032259">
    <property type="term" value="P:methylation"/>
    <property type="evidence" value="ECO:0007669"/>
    <property type="project" value="UniProtKB-KW"/>
</dbReference>
<comment type="caution">
    <text evidence="9">The sequence shown here is derived from an EMBL/GenBank/DDBJ whole genome shotgun (WGS) entry which is preliminary data.</text>
</comment>
<dbReference type="GO" id="GO:0044027">
    <property type="term" value="P:negative regulation of gene expression via chromosomal CpG island methylation"/>
    <property type="evidence" value="ECO:0007669"/>
    <property type="project" value="TreeGrafter"/>
</dbReference>
<comment type="similarity">
    <text evidence="7 8">Belongs to the class I-like SAM-binding methyltransferase superfamily. C5-methyltransferase family.</text>
</comment>
<evidence type="ECO:0000256" key="7">
    <source>
        <dbReference type="PROSITE-ProRule" id="PRU01016"/>
    </source>
</evidence>
<dbReference type="PRINTS" id="PR00105">
    <property type="entry name" value="C5METTRFRASE"/>
</dbReference>
<evidence type="ECO:0000256" key="8">
    <source>
        <dbReference type="RuleBase" id="RU000416"/>
    </source>
</evidence>
<dbReference type="SUPFAM" id="SSF53335">
    <property type="entry name" value="S-adenosyl-L-methionine-dependent methyltransferases"/>
    <property type="match status" value="1"/>
</dbReference>
<evidence type="ECO:0000256" key="4">
    <source>
        <dbReference type="ARBA" id="ARBA00022691"/>
    </source>
</evidence>
<dbReference type="GO" id="GO:0003886">
    <property type="term" value="F:DNA (cytosine-5-)-methyltransferase activity"/>
    <property type="evidence" value="ECO:0007669"/>
    <property type="project" value="UniProtKB-EC"/>
</dbReference>
<evidence type="ECO:0000313" key="9">
    <source>
        <dbReference type="EMBL" id="PWS27106.1"/>
    </source>
</evidence>
<sequence length="368" mass="41551">MILEQRGFTVNDQIEKIIDSKVNAIGFFSGAGGLDIGSQLAGAKVISSLDFDVDSVKTMNANKYFNHAVHYHKDIQAVTAEDYKELLKANNPEKLILIGGPPCQPFSKGGYWVTHDRRKANDDPRNMIGNYLRVISDLRPDGFLLENVESILHPTNKIAVENLKNSIDQLGYDFQIVKSNALDYGVPQKRKRVFFLASRKKFIGEPIKTHGSSDEIKLNPSLLPYENVGNWIEKYNIEKFFENEELTTGKTYSQELMAVPPGKNYIALTSRHNYPDPKFTAGTRFWNFLLKLDPKLPSWTISAQPGPWVGPFHWSGRRLRVPEIAALQTFPEDYIFVGNRRSIQKQIGNAVPSLLGKSMVEHLISNIS</sequence>
<dbReference type="Pfam" id="PF00145">
    <property type="entry name" value="DNA_methylase"/>
    <property type="match status" value="1"/>
</dbReference>
<organism evidence="9 10">
    <name type="scientific">Pedobacter yonginense</name>
    <dbReference type="NCBI Taxonomy" id="651869"/>
    <lineage>
        <taxon>Bacteria</taxon>
        <taxon>Pseudomonadati</taxon>
        <taxon>Bacteroidota</taxon>
        <taxon>Sphingobacteriia</taxon>
        <taxon>Sphingobacteriales</taxon>
        <taxon>Sphingobacteriaceae</taxon>
        <taxon>Pedobacter</taxon>
    </lineage>
</organism>
<evidence type="ECO:0000313" key="10">
    <source>
        <dbReference type="Proteomes" id="UP000245379"/>
    </source>
</evidence>
<dbReference type="Gene3D" id="3.90.120.10">
    <property type="entry name" value="DNA Methylase, subunit A, domain 2"/>
    <property type="match status" value="1"/>
</dbReference>
<evidence type="ECO:0000256" key="5">
    <source>
        <dbReference type="ARBA" id="ARBA00022747"/>
    </source>
</evidence>
<dbReference type="InterPro" id="IPR029063">
    <property type="entry name" value="SAM-dependent_MTases_sf"/>
</dbReference>
<dbReference type="OrthoDB" id="32195at2"/>
<keyword evidence="5" id="KW-0680">Restriction system</keyword>
<dbReference type="Proteomes" id="UP000245379">
    <property type="component" value="Unassembled WGS sequence"/>
</dbReference>
<evidence type="ECO:0000256" key="2">
    <source>
        <dbReference type="ARBA" id="ARBA00022603"/>
    </source>
</evidence>
<keyword evidence="3 7" id="KW-0808">Transferase</keyword>
<keyword evidence="2 7" id="KW-0489">Methyltransferase</keyword>
<dbReference type="InterPro" id="IPR001525">
    <property type="entry name" value="C5_MeTfrase"/>
</dbReference>
<dbReference type="PANTHER" id="PTHR10629:SF52">
    <property type="entry name" value="DNA (CYTOSINE-5)-METHYLTRANSFERASE 1"/>
    <property type="match status" value="1"/>
</dbReference>
<dbReference type="GO" id="GO:0009307">
    <property type="term" value="P:DNA restriction-modification system"/>
    <property type="evidence" value="ECO:0007669"/>
    <property type="project" value="UniProtKB-KW"/>
</dbReference>
<dbReference type="RefSeq" id="WP_109926440.1">
    <property type="nucleotide sequence ID" value="NZ_QGNZ01000003.1"/>
</dbReference>
<dbReference type="InterPro" id="IPR050390">
    <property type="entry name" value="C5-Methyltransferase"/>
</dbReference>
<protein>
    <recommendedName>
        <fullName evidence="1">DNA (cytosine-5-)-methyltransferase</fullName>
        <ecNumber evidence="1">2.1.1.37</ecNumber>
    </recommendedName>
</protein>
<dbReference type="EMBL" id="QGNZ01000003">
    <property type="protein sequence ID" value="PWS27106.1"/>
    <property type="molecule type" value="Genomic_DNA"/>
</dbReference>
<evidence type="ECO:0000256" key="1">
    <source>
        <dbReference type="ARBA" id="ARBA00011975"/>
    </source>
</evidence>
<feature type="active site" evidence="7">
    <location>
        <position position="103"/>
    </location>
</feature>
<proteinExistence type="inferred from homology"/>
<dbReference type="GO" id="GO:0003677">
    <property type="term" value="F:DNA binding"/>
    <property type="evidence" value="ECO:0007669"/>
    <property type="project" value="TreeGrafter"/>
</dbReference>
<name>A0A317EP87_9SPHI</name>